<dbReference type="SUPFAM" id="SSF47323">
    <property type="entry name" value="Anticodon-binding domain of a subclass of class I aminoacyl-tRNA synthetases"/>
    <property type="match status" value="1"/>
</dbReference>
<gene>
    <name evidence="1" type="ORF">IFM89_026996</name>
</gene>
<name>A0A835I6X2_9MAGN</name>
<protein>
    <submittedName>
        <fullName evidence="1">Uncharacterized protein</fullName>
    </submittedName>
</protein>
<proteinExistence type="predicted"/>
<evidence type="ECO:0000313" key="1">
    <source>
        <dbReference type="EMBL" id="KAF9611103.1"/>
    </source>
</evidence>
<dbReference type="EMBL" id="JADFTS010000004">
    <property type="protein sequence ID" value="KAF9611103.1"/>
    <property type="molecule type" value="Genomic_DNA"/>
</dbReference>
<keyword evidence="2" id="KW-1185">Reference proteome</keyword>
<dbReference type="GO" id="GO:0005524">
    <property type="term" value="F:ATP binding"/>
    <property type="evidence" value="ECO:0007669"/>
    <property type="project" value="InterPro"/>
</dbReference>
<dbReference type="AlphaFoldDB" id="A0A835I6X2"/>
<reference evidence="1 2" key="1">
    <citation type="submission" date="2020-10" db="EMBL/GenBank/DDBJ databases">
        <title>The Coptis chinensis genome and diversification of protoberbering-type alkaloids.</title>
        <authorList>
            <person name="Wang B."/>
            <person name="Shu S."/>
            <person name="Song C."/>
            <person name="Liu Y."/>
        </authorList>
    </citation>
    <scope>NUCLEOTIDE SEQUENCE [LARGE SCALE GENOMIC DNA]</scope>
    <source>
        <strain evidence="1">HL-2020</strain>
        <tissue evidence="1">Leaf</tissue>
    </source>
</reference>
<evidence type="ECO:0000313" key="2">
    <source>
        <dbReference type="Proteomes" id="UP000631114"/>
    </source>
</evidence>
<dbReference type="InterPro" id="IPR009080">
    <property type="entry name" value="tRNAsynth_Ia_anticodon-bd"/>
</dbReference>
<comment type="caution">
    <text evidence="1">The sequence shown here is derived from an EMBL/GenBank/DDBJ whole genome shotgun (WGS) entry which is preliminary data.</text>
</comment>
<dbReference type="GO" id="GO:0006418">
    <property type="term" value="P:tRNA aminoacylation for protein translation"/>
    <property type="evidence" value="ECO:0007669"/>
    <property type="project" value="InterPro"/>
</dbReference>
<dbReference type="GO" id="GO:0004812">
    <property type="term" value="F:aminoacyl-tRNA ligase activity"/>
    <property type="evidence" value="ECO:0007669"/>
    <property type="project" value="InterPro"/>
</dbReference>
<dbReference type="Gene3D" id="1.20.120.1910">
    <property type="entry name" value="Cysteine-tRNA ligase, C-terminal anti-codon recognition domain"/>
    <property type="match status" value="1"/>
</dbReference>
<organism evidence="1 2">
    <name type="scientific">Coptis chinensis</name>
    <dbReference type="NCBI Taxonomy" id="261450"/>
    <lineage>
        <taxon>Eukaryota</taxon>
        <taxon>Viridiplantae</taxon>
        <taxon>Streptophyta</taxon>
        <taxon>Embryophyta</taxon>
        <taxon>Tracheophyta</taxon>
        <taxon>Spermatophyta</taxon>
        <taxon>Magnoliopsida</taxon>
        <taxon>Ranunculales</taxon>
        <taxon>Ranunculaceae</taxon>
        <taxon>Coptidoideae</taxon>
        <taxon>Coptis</taxon>
    </lineage>
</organism>
<dbReference type="OrthoDB" id="1742693at2759"/>
<sequence length="116" mass="13433">MLLGFLDTYLHEDVLVKFVQTLRDCEEVLSQHHEANCKDNIPPATQTCIDKFHNDFEISMLDDLHTPVVLAAMSDTLKTINDLLHTRQVPFSNLYQYFAQNFWVEGCSIFVTIQIE</sequence>
<accession>A0A835I6X2</accession>
<dbReference type="Proteomes" id="UP000631114">
    <property type="component" value="Unassembled WGS sequence"/>
</dbReference>